<evidence type="ECO:0000256" key="1">
    <source>
        <dbReference type="SAM" id="MobiDB-lite"/>
    </source>
</evidence>
<name>A0A6A7BG41_9PLEO</name>
<dbReference type="EMBL" id="MU006296">
    <property type="protein sequence ID" value="KAF2853339.1"/>
    <property type="molecule type" value="Genomic_DNA"/>
</dbReference>
<gene>
    <name evidence="2" type="ORF">T440DRAFT_325792</name>
</gene>
<accession>A0A6A7BG41</accession>
<feature type="region of interest" description="Disordered" evidence="1">
    <location>
        <begin position="1"/>
        <end position="22"/>
    </location>
</feature>
<proteinExistence type="predicted"/>
<feature type="region of interest" description="Disordered" evidence="1">
    <location>
        <begin position="98"/>
        <end position="120"/>
    </location>
</feature>
<protein>
    <submittedName>
        <fullName evidence="2">Uncharacterized protein</fullName>
    </submittedName>
</protein>
<sequence length="213" mass="21968">MARSDNGLEQLSMTTQRDGAQPCEGVDMRSCVVAHQGVVAPQPGLGFGVSRVGFVRPCTQMGTWVHVGQLEAMKTKVAMVNSSVGRLGTGQVGSPGGGACPGVGGATSHGPGAIASGEAMRRSHRQADVAIRSEQALESCPVGEEAEQSLRAQARERGLSTPAGRHVQACNVVLSPSQVAQREQARDVKAQLAAFEAPGTFLFSTGTGAFTPD</sequence>
<evidence type="ECO:0000313" key="3">
    <source>
        <dbReference type="Proteomes" id="UP000799423"/>
    </source>
</evidence>
<evidence type="ECO:0000313" key="2">
    <source>
        <dbReference type="EMBL" id="KAF2853339.1"/>
    </source>
</evidence>
<keyword evidence="3" id="KW-1185">Reference proteome</keyword>
<reference evidence="2" key="1">
    <citation type="submission" date="2020-01" db="EMBL/GenBank/DDBJ databases">
        <authorList>
            <consortium name="DOE Joint Genome Institute"/>
            <person name="Haridas S."/>
            <person name="Albert R."/>
            <person name="Binder M."/>
            <person name="Bloem J."/>
            <person name="Labutti K."/>
            <person name="Salamov A."/>
            <person name="Andreopoulos B."/>
            <person name="Baker S.E."/>
            <person name="Barry K."/>
            <person name="Bills G."/>
            <person name="Bluhm B.H."/>
            <person name="Cannon C."/>
            <person name="Castanera R."/>
            <person name="Culley D.E."/>
            <person name="Daum C."/>
            <person name="Ezra D."/>
            <person name="Gonzalez J.B."/>
            <person name="Henrissat B."/>
            <person name="Kuo A."/>
            <person name="Liang C."/>
            <person name="Lipzen A."/>
            <person name="Lutzoni F."/>
            <person name="Magnuson J."/>
            <person name="Mondo S."/>
            <person name="Nolan M."/>
            <person name="Ohm R."/>
            <person name="Pangilinan J."/>
            <person name="Park H.-J."/>
            <person name="Ramirez L."/>
            <person name="Alfaro M."/>
            <person name="Sun H."/>
            <person name="Tritt A."/>
            <person name="Yoshinaga Y."/>
            <person name="Zwiers L.-H."/>
            <person name="Turgeon B.G."/>
            <person name="Goodwin S.B."/>
            <person name="Spatafora J.W."/>
            <person name="Crous P.W."/>
            <person name="Grigoriev I.V."/>
        </authorList>
    </citation>
    <scope>NUCLEOTIDE SEQUENCE</scope>
    <source>
        <strain evidence="2">IPT5</strain>
    </source>
</reference>
<organism evidence="2 3">
    <name type="scientific">Plenodomus tracheiphilus IPT5</name>
    <dbReference type="NCBI Taxonomy" id="1408161"/>
    <lineage>
        <taxon>Eukaryota</taxon>
        <taxon>Fungi</taxon>
        <taxon>Dikarya</taxon>
        <taxon>Ascomycota</taxon>
        <taxon>Pezizomycotina</taxon>
        <taxon>Dothideomycetes</taxon>
        <taxon>Pleosporomycetidae</taxon>
        <taxon>Pleosporales</taxon>
        <taxon>Pleosporineae</taxon>
        <taxon>Leptosphaeriaceae</taxon>
        <taxon>Plenodomus</taxon>
    </lineage>
</organism>
<dbReference type="Proteomes" id="UP000799423">
    <property type="component" value="Unassembled WGS sequence"/>
</dbReference>
<feature type="compositionally biased region" description="Gly residues" evidence="1">
    <location>
        <begin position="98"/>
        <end position="107"/>
    </location>
</feature>
<feature type="compositionally biased region" description="Polar residues" evidence="1">
    <location>
        <begin position="7"/>
        <end position="18"/>
    </location>
</feature>
<dbReference type="AlphaFoldDB" id="A0A6A7BG41"/>